<dbReference type="PANTHER" id="PTHR30399">
    <property type="entry name" value="UNCHARACTERIZED PROTEIN YGJP"/>
    <property type="match status" value="1"/>
</dbReference>
<dbReference type="PANTHER" id="PTHR30399:SF1">
    <property type="entry name" value="UTP PYROPHOSPHATASE"/>
    <property type="match status" value="1"/>
</dbReference>
<reference evidence="2 3" key="1">
    <citation type="submission" date="2017-03" db="EMBL/GenBank/DDBJ databases">
        <title>Pseudomonas azotoformans: Salt tolerant bacteria having multiple plant growth promoting attributes.</title>
        <authorList>
            <person name="Srivastava A.K."/>
            <person name="Sharma A."/>
            <person name="Srivastava A.K."/>
            <person name="Jamali H."/>
            <person name="Yadav J."/>
            <person name="Srivastava R."/>
            <person name="Kashyap P.L."/>
            <person name="Chakdar H."/>
            <person name="Saxena A.K."/>
        </authorList>
    </citation>
    <scope>NUCLEOTIDE SEQUENCE [LARGE SCALE GENOMIC DNA]</scope>
    <source>
        <strain evidence="2 3">SC 14</strain>
    </source>
</reference>
<dbReference type="Pfam" id="PF01863">
    <property type="entry name" value="YgjP-like"/>
    <property type="match status" value="1"/>
</dbReference>
<dbReference type="AlphaFoldDB" id="A0A4V1K146"/>
<proteinExistence type="predicted"/>
<dbReference type="CDD" id="cd07344">
    <property type="entry name" value="M48_yhfN_like"/>
    <property type="match status" value="1"/>
</dbReference>
<dbReference type="Gene3D" id="3.30.2010.10">
    <property type="entry name" value="Metalloproteases ('zincins'), catalytic domain"/>
    <property type="match status" value="1"/>
</dbReference>
<dbReference type="Proteomes" id="UP000290481">
    <property type="component" value="Unassembled WGS sequence"/>
</dbReference>
<gene>
    <name evidence="2" type="ORF">B4O85_10970</name>
</gene>
<protein>
    <submittedName>
        <fullName evidence="2">Metal-dependent hydrolase</fullName>
    </submittedName>
</protein>
<keyword evidence="2" id="KW-0378">Hydrolase</keyword>
<feature type="domain" description="YgjP-like metallopeptidase" evidence="1">
    <location>
        <begin position="22"/>
        <end position="226"/>
    </location>
</feature>
<dbReference type="RefSeq" id="WP_017700074.1">
    <property type="nucleotide sequence ID" value="NZ_MZZJ01000004.1"/>
</dbReference>
<dbReference type="EMBL" id="MZZJ01000004">
    <property type="protein sequence ID" value="RXE53086.1"/>
    <property type="molecule type" value="Genomic_DNA"/>
</dbReference>
<evidence type="ECO:0000313" key="2">
    <source>
        <dbReference type="EMBL" id="RXE53086.1"/>
    </source>
</evidence>
<evidence type="ECO:0000313" key="3">
    <source>
        <dbReference type="Proteomes" id="UP000290481"/>
    </source>
</evidence>
<sequence length="233" mass="27388">MSSQTLTVNDLQLTLRRSARRKTLQITVERDGALILSAPPEVEEQALRQFVAEKSFWIYSRLAEKERLQRSIPTKEYVDGEGFLYLGRSYRLKLVDEQDGPLKLSAGRFRLLRSELPRAREHFIRWYSEHARSWLALRVENHQARMDLTPSGVRVQDLGYRWGSCGKGAQLYFHWKTILLPKPIAEYVVVHEMVHLQEPHHTPEFWLRLERVMPDYAQRKTWLAEHGIDVEGI</sequence>
<comment type="caution">
    <text evidence="2">The sequence shown here is derived from an EMBL/GenBank/DDBJ whole genome shotgun (WGS) entry which is preliminary data.</text>
</comment>
<evidence type="ECO:0000259" key="1">
    <source>
        <dbReference type="Pfam" id="PF01863"/>
    </source>
</evidence>
<dbReference type="GO" id="GO:0016787">
    <property type="term" value="F:hydrolase activity"/>
    <property type="evidence" value="ECO:0007669"/>
    <property type="project" value="UniProtKB-KW"/>
</dbReference>
<dbReference type="InterPro" id="IPR053136">
    <property type="entry name" value="UTP_pyrophosphatase-like"/>
</dbReference>
<organism evidence="2 3">
    <name type="scientific">Pseudomonas azotoformans</name>
    <dbReference type="NCBI Taxonomy" id="47878"/>
    <lineage>
        <taxon>Bacteria</taxon>
        <taxon>Pseudomonadati</taxon>
        <taxon>Pseudomonadota</taxon>
        <taxon>Gammaproteobacteria</taxon>
        <taxon>Pseudomonadales</taxon>
        <taxon>Pseudomonadaceae</taxon>
        <taxon>Pseudomonas</taxon>
    </lineage>
</organism>
<name>A0A4V1K146_PSEAZ</name>
<dbReference type="InterPro" id="IPR002725">
    <property type="entry name" value="YgjP-like_metallopeptidase"/>
</dbReference>
<accession>A0A4V1K146</accession>